<keyword evidence="4 6" id="KW-1133">Transmembrane helix</keyword>
<organism evidence="9 10">
    <name type="scientific">Aureococcus anophagefferens</name>
    <name type="common">Harmful bloom alga</name>
    <dbReference type="NCBI Taxonomy" id="44056"/>
    <lineage>
        <taxon>Eukaryota</taxon>
        <taxon>Sar</taxon>
        <taxon>Stramenopiles</taxon>
        <taxon>Ochrophyta</taxon>
        <taxon>Pelagophyceae</taxon>
        <taxon>Pelagomonadales</taxon>
        <taxon>Pelagomonadaceae</taxon>
        <taxon>Aureococcus</taxon>
    </lineage>
</organism>
<proteinExistence type="predicted"/>
<keyword evidence="5 6" id="KW-0472">Membrane</keyword>
<dbReference type="InterPro" id="IPR005052">
    <property type="entry name" value="Lectin_leg"/>
</dbReference>
<feature type="domain" description="L-type lectin-like" evidence="8">
    <location>
        <begin position="25"/>
        <end position="264"/>
    </location>
</feature>
<evidence type="ECO:0000313" key="9">
    <source>
        <dbReference type="EMBL" id="KAK7241404.1"/>
    </source>
</evidence>
<feature type="transmembrane region" description="Helical" evidence="6">
    <location>
        <begin position="407"/>
        <end position="428"/>
    </location>
</feature>
<accession>A0ABR1FYZ5</accession>
<keyword evidence="10" id="KW-1185">Reference proteome</keyword>
<evidence type="ECO:0000256" key="6">
    <source>
        <dbReference type="SAM" id="Phobius"/>
    </source>
</evidence>
<evidence type="ECO:0000256" key="2">
    <source>
        <dbReference type="ARBA" id="ARBA00022692"/>
    </source>
</evidence>
<comment type="subcellular location">
    <subcellularLocation>
        <location evidence="1">Membrane</location>
        <topology evidence="1">Single-pass type I membrane protein</topology>
    </subcellularLocation>
</comment>
<evidence type="ECO:0000313" key="10">
    <source>
        <dbReference type="Proteomes" id="UP001363151"/>
    </source>
</evidence>
<dbReference type="InterPro" id="IPR013320">
    <property type="entry name" value="ConA-like_dom_sf"/>
</dbReference>
<dbReference type="SUPFAM" id="SSF49899">
    <property type="entry name" value="Concanavalin A-like lectins/glucanases"/>
    <property type="match status" value="1"/>
</dbReference>
<evidence type="ECO:0000256" key="7">
    <source>
        <dbReference type="SAM" id="SignalP"/>
    </source>
</evidence>
<feature type="chain" id="PRO_5045200756" evidence="7">
    <location>
        <begin position="20"/>
        <end position="432"/>
    </location>
</feature>
<dbReference type="CDD" id="cd07308">
    <property type="entry name" value="lectin_leg-like"/>
    <property type="match status" value="1"/>
</dbReference>
<dbReference type="Pfam" id="PF03388">
    <property type="entry name" value="Lectin_leg-like"/>
    <property type="match status" value="1"/>
</dbReference>
<evidence type="ECO:0000256" key="1">
    <source>
        <dbReference type="ARBA" id="ARBA00004479"/>
    </source>
</evidence>
<evidence type="ECO:0000259" key="8">
    <source>
        <dbReference type="PROSITE" id="PS51328"/>
    </source>
</evidence>
<dbReference type="Gene3D" id="2.60.120.200">
    <property type="match status" value="1"/>
</dbReference>
<dbReference type="PANTHER" id="PTHR12223">
    <property type="entry name" value="VESICULAR MANNOSE-BINDING LECTIN"/>
    <property type="match status" value="1"/>
</dbReference>
<evidence type="ECO:0000256" key="5">
    <source>
        <dbReference type="ARBA" id="ARBA00023136"/>
    </source>
</evidence>
<dbReference type="InterPro" id="IPR051136">
    <property type="entry name" value="Intracellular_Lectin-GPT"/>
</dbReference>
<evidence type="ECO:0000256" key="4">
    <source>
        <dbReference type="ARBA" id="ARBA00022989"/>
    </source>
</evidence>
<dbReference type="PANTHER" id="PTHR12223:SF28">
    <property type="entry name" value="LECTIN, MANNOSE BINDING 1 LIKE"/>
    <property type="match status" value="1"/>
</dbReference>
<gene>
    <name evidence="9" type="ORF">SO694_00059233</name>
</gene>
<reference evidence="9 10" key="1">
    <citation type="submission" date="2024-03" db="EMBL/GenBank/DDBJ databases">
        <title>Aureococcus anophagefferens CCMP1851 and Kratosvirus quantuckense: Draft genome of a second virus-susceptible host strain in the model system.</title>
        <authorList>
            <person name="Chase E."/>
            <person name="Truchon A.R."/>
            <person name="Schepens W."/>
            <person name="Wilhelm S.W."/>
        </authorList>
    </citation>
    <scope>NUCLEOTIDE SEQUENCE [LARGE SCALE GENOMIC DNA]</scope>
    <source>
        <strain evidence="9 10">CCMP1851</strain>
    </source>
</reference>
<keyword evidence="3 7" id="KW-0732">Signal</keyword>
<dbReference type="Proteomes" id="UP001363151">
    <property type="component" value="Unassembled WGS sequence"/>
</dbReference>
<protein>
    <submittedName>
        <fullName evidence="9">Carbohydrate binding protein</fullName>
    </submittedName>
</protein>
<evidence type="ECO:0000256" key="3">
    <source>
        <dbReference type="ARBA" id="ARBA00022729"/>
    </source>
</evidence>
<dbReference type="PROSITE" id="PS51328">
    <property type="entry name" value="L_LECTIN_LIKE"/>
    <property type="match status" value="1"/>
</dbReference>
<keyword evidence="2 6" id="KW-0812">Transmembrane</keyword>
<dbReference type="EMBL" id="JBBJCI010000202">
    <property type="protein sequence ID" value="KAK7241404.1"/>
    <property type="molecule type" value="Genomic_DNA"/>
</dbReference>
<name>A0ABR1FYZ5_AURAN</name>
<sequence>MGNVTRMLALVVLARVVAQDEDANARMLPFHSFVAPFVAMAPNTMRRTVSDEWTAYGDTEVLQSFARLTPEKGKSVGALWSNFPVGDAAASDRLSVVLKFRISGRAPAEQRGEGVALWLAANGFTRGPSFGSTEIFHGVGILFDTRLRKVRVVASDRFPGDDPRREPNLVAADCEAGSLRYDANRDDFGHANASRARVVATSKRVRVLIDERNRNRWRVCADVDLPDRVAESATWLSSLRIGVSGATGASADVHDVLSLETFADSRAHDRHLNSGWRKFLPGGDAAPVDDARLAKIEDMVNWMTFKLEHLNHVFEHSTAAFANAVDRGGDEFGLLVADEADRLAALERVVDERLKEKIEDRFEKLQGEFDALFEEKLNHAHTGLAASLERNLHAEVSPFDGAWRAPFQVLLVAHVAFAAFALVAFYNVKTFI</sequence>
<comment type="caution">
    <text evidence="9">The sequence shown here is derived from an EMBL/GenBank/DDBJ whole genome shotgun (WGS) entry which is preliminary data.</text>
</comment>
<feature type="signal peptide" evidence="7">
    <location>
        <begin position="1"/>
        <end position="19"/>
    </location>
</feature>